<reference evidence="1 3" key="1">
    <citation type="submission" date="2017-11" db="EMBL/GenBank/DDBJ databases">
        <title>Escherichia coli CV839-15 Genome sequencing and assembly.</title>
        <authorList>
            <person name="Li Z."/>
            <person name="Song N."/>
            <person name="Li W."/>
            <person name="Philip H.R."/>
            <person name="Bu Z."/>
            <person name="Siguo L."/>
        </authorList>
    </citation>
    <scope>NUCLEOTIDE SEQUENCE [LARGE SCALE GENOMIC DNA]</scope>
    <source>
        <strain evidence="1 3">CV839-15</strain>
    </source>
</reference>
<proteinExistence type="predicted"/>
<dbReference type="AlphaFoldDB" id="A0A2H4TXV6"/>
<protein>
    <submittedName>
        <fullName evidence="1">Uncharacterized protein</fullName>
    </submittedName>
</protein>
<dbReference type="SUPFAM" id="SSF49354">
    <property type="entry name" value="PapD-like"/>
    <property type="match status" value="1"/>
</dbReference>
<evidence type="ECO:0000313" key="3">
    <source>
        <dbReference type="Proteomes" id="UP000236551"/>
    </source>
</evidence>
<dbReference type="Proteomes" id="UP000236551">
    <property type="component" value="Chromosome"/>
</dbReference>
<dbReference type="EMBL" id="CP024978">
    <property type="protein sequence ID" value="ATZ34468.1"/>
    <property type="molecule type" value="Genomic_DNA"/>
</dbReference>
<organism evidence="1 3">
    <name type="scientific">Escherichia coli</name>
    <dbReference type="NCBI Taxonomy" id="562"/>
    <lineage>
        <taxon>Bacteria</taxon>
        <taxon>Pseudomonadati</taxon>
        <taxon>Pseudomonadota</taxon>
        <taxon>Gammaproteobacteria</taxon>
        <taxon>Enterobacterales</taxon>
        <taxon>Enterobacteriaceae</taxon>
        <taxon>Escherichia</taxon>
    </lineage>
</organism>
<name>A0A2H4TXV6_ECOLX</name>
<evidence type="ECO:0000313" key="1">
    <source>
        <dbReference type="EMBL" id="ATZ34408.1"/>
    </source>
</evidence>
<accession>A0A2H4TXV6</accession>
<sequence>MGIIYLNEGEVFDKKRKYYLSVSFIPKKKDSDDLGFNIIFTQQIAVKLSALN</sequence>
<evidence type="ECO:0000313" key="2">
    <source>
        <dbReference type="EMBL" id="ATZ34468.1"/>
    </source>
</evidence>
<dbReference type="InterPro" id="IPR008962">
    <property type="entry name" value="PapD-like_sf"/>
</dbReference>
<dbReference type="EMBL" id="CP024978">
    <property type="protein sequence ID" value="ATZ34408.1"/>
    <property type="molecule type" value="Genomic_DNA"/>
</dbReference>
<gene>
    <name evidence="1" type="ORF">CV83915_04132</name>
    <name evidence="2" type="ORF">CV83915_04192</name>
</gene>